<evidence type="ECO:0000313" key="7">
    <source>
        <dbReference type="EMBL" id="NYS97229.1"/>
    </source>
</evidence>
<name>A0A7Z0M7H3_9STRE</name>
<dbReference type="EMBL" id="JACBXX010000181">
    <property type="protein sequence ID" value="NYS97229.1"/>
    <property type="molecule type" value="Genomic_DNA"/>
</dbReference>
<dbReference type="AlphaFoldDB" id="A0A7Z0M7H3"/>
<reference evidence="7 8" key="1">
    <citation type="submission" date="2020-07" db="EMBL/GenBank/DDBJ databases">
        <title>MOT database genomes.</title>
        <authorList>
            <person name="Joseph S."/>
            <person name="Aduse-Opoku J."/>
            <person name="Hashim A."/>
            <person name="Wade W."/>
            <person name="Curtis M."/>
        </authorList>
    </citation>
    <scope>NUCLEOTIDE SEQUENCE [LARGE SCALE GENOMIC DNA]</scope>
    <source>
        <strain evidence="7 8">STR</strain>
    </source>
</reference>
<protein>
    <recommendedName>
        <fullName evidence="3">phosphoenolpyruvate--glycerone phosphotransferase</fullName>
        <ecNumber evidence="3">2.7.1.121</ecNumber>
    </recommendedName>
</protein>
<dbReference type="PANTHER" id="PTHR38594">
    <property type="entry name" value="PEP-DEPENDENT DIHYDROXYACETONE KINASE, PHOSPHORYL DONOR SUBUNIT DHAM"/>
    <property type="match status" value="1"/>
</dbReference>
<keyword evidence="7" id="KW-0418">Kinase</keyword>
<proteinExistence type="predicted"/>
<accession>A0A7Z0M7H3</accession>
<comment type="catalytic activity">
    <reaction evidence="1">
        <text>dihydroxyacetone + phosphoenolpyruvate = dihydroxyacetone phosphate + pyruvate</text>
        <dbReference type="Rhea" id="RHEA:18381"/>
        <dbReference type="ChEBI" id="CHEBI:15361"/>
        <dbReference type="ChEBI" id="CHEBI:16016"/>
        <dbReference type="ChEBI" id="CHEBI:57642"/>
        <dbReference type="ChEBI" id="CHEBI:58702"/>
        <dbReference type="EC" id="2.7.1.121"/>
    </reaction>
</comment>
<comment type="caution">
    <text evidence="7">The sequence shown here is derived from an EMBL/GenBank/DDBJ whole genome shotgun (WGS) entry which is preliminary data.</text>
</comment>
<feature type="domain" description="PTS EIIA type-4" evidence="6">
    <location>
        <begin position="3"/>
        <end position="124"/>
    </location>
</feature>
<dbReference type="Pfam" id="PF03610">
    <property type="entry name" value="EIIA-man"/>
    <property type="match status" value="1"/>
</dbReference>
<evidence type="ECO:0000256" key="3">
    <source>
        <dbReference type="ARBA" id="ARBA00012095"/>
    </source>
</evidence>
<dbReference type="SUPFAM" id="SSF53062">
    <property type="entry name" value="PTS system fructose IIA component-like"/>
    <property type="match status" value="1"/>
</dbReference>
<comment type="subunit">
    <text evidence="5">Homodimer. The dihydroxyacetone kinase complex is composed of a homodimer of DhaM, a homodimer of DhaK and the subunit DhaL.</text>
</comment>
<dbReference type="Gene3D" id="3.40.50.510">
    <property type="entry name" value="Phosphotransferase system, mannose-type IIA component"/>
    <property type="match status" value="1"/>
</dbReference>
<dbReference type="Proteomes" id="UP000589521">
    <property type="component" value="Unassembled WGS sequence"/>
</dbReference>
<dbReference type="GO" id="GO:0047324">
    <property type="term" value="F:phosphoenolpyruvate-glycerone phosphotransferase activity"/>
    <property type="evidence" value="ECO:0007669"/>
    <property type="project" value="UniProtKB-EC"/>
</dbReference>
<evidence type="ECO:0000256" key="5">
    <source>
        <dbReference type="ARBA" id="ARBA00046577"/>
    </source>
</evidence>
<dbReference type="GO" id="GO:0009401">
    <property type="term" value="P:phosphoenolpyruvate-dependent sugar phosphotransferase system"/>
    <property type="evidence" value="ECO:0007669"/>
    <property type="project" value="InterPro"/>
</dbReference>
<comment type="function">
    <text evidence="2">Component of the dihydroxyacetone kinase complex, which is responsible for the phosphoenolpyruvate (PEP)-dependent phosphorylation of dihydroxyacetone. DhaM serves as the phosphoryl donor. Is phosphorylated by phosphoenolpyruvate in an EI- and HPr-dependent reaction, and a phosphorelay system on histidine residues finally leads to phosphoryl transfer to DhaL and dihydroxyacetone.</text>
</comment>
<keyword evidence="4 7" id="KW-0808">Transferase</keyword>
<organism evidence="7 8">
    <name type="scientific">Streptococcus danieliae</name>
    <dbReference type="NCBI Taxonomy" id="747656"/>
    <lineage>
        <taxon>Bacteria</taxon>
        <taxon>Bacillati</taxon>
        <taxon>Bacillota</taxon>
        <taxon>Bacilli</taxon>
        <taxon>Lactobacillales</taxon>
        <taxon>Streptococcaceae</taxon>
        <taxon>Streptococcus</taxon>
    </lineage>
</organism>
<evidence type="ECO:0000313" key="8">
    <source>
        <dbReference type="Proteomes" id="UP000589521"/>
    </source>
</evidence>
<dbReference type="InterPro" id="IPR036662">
    <property type="entry name" value="PTS_EIIA_man-typ_sf"/>
</dbReference>
<dbReference type="GO" id="GO:0019563">
    <property type="term" value="P:glycerol catabolic process"/>
    <property type="evidence" value="ECO:0007669"/>
    <property type="project" value="InterPro"/>
</dbReference>
<evidence type="ECO:0000256" key="1">
    <source>
        <dbReference type="ARBA" id="ARBA00001113"/>
    </source>
</evidence>
<dbReference type="InterPro" id="IPR012844">
    <property type="entry name" value="DhaM_N"/>
</dbReference>
<evidence type="ECO:0000259" key="6">
    <source>
        <dbReference type="PROSITE" id="PS51096"/>
    </source>
</evidence>
<dbReference type="InterPro" id="IPR004701">
    <property type="entry name" value="PTS_EIIA_man-typ"/>
</dbReference>
<evidence type="ECO:0000256" key="2">
    <source>
        <dbReference type="ARBA" id="ARBA00002788"/>
    </source>
</evidence>
<dbReference type="EC" id="2.7.1.121" evidence="3"/>
<dbReference type="PANTHER" id="PTHR38594:SF1">
    <property type="entry name" value="PEP-DEPENDENT DIHYDROXYACETONE KINASE, PHOSPHORYL DONOR SUBUNIT DHAM"/>
    <property type="match status" value="1"/>
</dbReference>
<dbReference type="NCBIfam" id="TIGR02364">
    <property type="entry name" value="dha_pts"/>
    <property type="match status" value="1"/>
</dbReference>
<evidence type="ECO:0000256" key="4">
    <source>
        <dbReference type="ARBA" id="ARBA00022679"/>
    </source>
</evidence>
<dbReference type="RefSeq" id="WP_179925812.1">
    <property type="nucleotide sequence ID" value="NZ_JACBXX010000181.1"/>
</dbReference>
<sequence length="124" mass="13219">MSEVGILLVSHSHKLASGLVELIVQVASEIPLTYVGGTADGEIGTSFETVLEAVEANPAQKLLAFYDLGSARMNLELVAEMTDKEVHIQSVPVVEGTYTAAALLQVGASQEEIQAQLAELRIRK</sequence>
<dbReference type="GO" id="GO:0016020">
    <property type="term" value="C:membrane"/>
    <property type="evidence" value="ECO:0007669"/>
    <property type="project" value="InterPro"/>
</dbReference>
<gene>
    <name evidence="7" type="ORF">HZY94_08585</name>
</gene>
<dbReference type="PROSITE" id="PS51096">
    <property type="entry name" value="PTS_EIIA_TYPE_4"/>
    <property type="match status" value="1"/>
</dbReference>
<dbReference type="InterPro" id="IPR039643">
    <property type="entry name" value="DhaM"/>
</dbReference>